<proteinExistence type="predicted"/>
<comment type="caution">
    <text evidence="2">The sequence shown here is derived from an EMBL/GenBank/DDBJ whole genome shotgun (WGS) entry which is preliminary data.</text>
</comment>
<accession>A0A3N5BH15</accession>
<evidence type="ECO:0000313" key="3">
    <source>
        <dbReference type="Proteomes" id="UP000276443"/>
    </source>
</evidence>
<gene>
    <name evidence="2" type="ORF">EDC24_0035</name>
</gene>
<keyword evidence="3" id="KW-1185">Reference proteome</keyword>
<dbReference type="AlphaFoldDB" id="A0A3N5BH15"/>
<protein>
    <submittedName>
        <fullName evidence="2">Ribonucleoside-diphosphate reductase class Ib glutaredoxin subunit</fullName>
    </submittedName>
</protein>
<dbReference type="InterPro" id="IPR002109">
    <property type="entry name" value="Glutaredoxin"/>
</dbReference>
<name>A0A3N5BH15_9BACI</name>
<dbReference type="OrthoDB" id="9795531at2"/>
<feature type="domain" description="Glutaredoxin" evidence="1">
    <location>
        <begin position="5"/>
        <end position="61"/>
    </location>
</feature>
<dbReference type="Proteomes" id="UP000276443">
    <property type="component" value="Unassembled WGS sequence"/>
</dbReference>
<dbReference type="CDD" id="cd02976">
    <property type="entry name" value="NrdH"/>
    <property type="match status" value="1"/>
</dbReference>
<dbReference type="InterPro" id="IPR036249">
    <property type="entry name" value="Thioredoxin-like_sf"/>
</dbReference>
<dbReference type="EMBL" id="RKRF01000001">
    <property type="protein sequence ID" value="RPF57084.1"/>
    <property type="molecule type" value="Genomic_DNA"/>
</dbReference>
<reference evidence="2 3" key="1">
    <citation type="submission" date="2018-11" db="EMBL/GenBank/DDBJ databases">
        <title>Genomic Encyclopedia of Type Strains, Phase IV (KMG-IV): sequencing the most valuable type-strain genomes for metagenomic binning, comparative biology and taxonomic classification.</title>
        <authorList>
            <person name="Goeker M."/>
        </authorList>
    </citation>
    <scope>NUCLEOTIDE SEQUENCE [LARGE SCALE GENOMIC DNA]</scope>
    <source>
        <strain evidence="2 3">DSM 18090</strain>
    </source>
</reference>
<dbReference type="Gene3D" id="3.40.30.10">
    <property type="entry name" value="Glutaredoxin"/>
    <property type="match status" value="1"/>
</dbReference>
<sequence>MDHKVIIYTSDQCSKSQILKNYLDEWNVAYEERNVNENQQYLQELQDQGIYATPTVFIGEQIFQGLLVDRIKQELNI</sequence>
<evidence type="ECO:0000313" key="2">
    <source>
        <dbReference type="EMBL" id="RPF57084.1"/>
    </source>
</evidence>
<evidence type="ECO:0000259" key="1">
    <source>
        <dbReference type="Pfam" id="PF00462"/>
    </source>
</evidence>
<organism evidence="2 3">
    <name type="scientific">Aquisalibacillus elongatus</name>
    <dbReference type="NCBI Taxonomy" id="485577"/>
    <lineage>
        <taxon>Bacteria</taxon>
        <taxon>Bacillati</taxon>
        <taxon>Bacillota</taxon>
        <taxon>Bacilli</taxon>
        <taxon>Bacillales</taxon>
        <taxon>Bacillaceae</taxon>
        <taxon>Aquisalibacillus</taxon>
    </lineage>
</organism>
<dbReference type="PROSITE" id="PS51354">
    <property type="entry name" value="GLUTAREDOXIN_2"/>
    <property type="match status" value="1"/>
</dbReference>
<dbReference type="SUPFAM" id="SSF52833">
    <property type="entry name" value="Thioredoxin-like"/>
    <property type="match status" value="1"/>
</dbReference>
<dbReference type="Pfam" id="PF00462">
    <property type="entry name" value="Glutaredoxin"/>
    <property type="match status" value="1"/>
</dbReference>
<dbReference type="RefSeq" id="WP_124218875.1">
    <property type="nucleotide sequence ID" value="NZ_RKRF01000001.1"/>
</dbReference>